<evidence type="ECO:0000313" key="2">
    <source>
        <dbReference type="EMBL" id="MBF9073933.1"/>
    </source>
</evidence>
<feature type="compositionally biased region" description="Gly residues" evidence="1">
    <location>
        <begin position="304"/>
        <end position="323"/>
    </location>
</feature>
<protein>
    <recommendedName>
        <fullName evidence="4">PPE family domain-containing protein</fullName>
    </recommendedName>
</protein>
<dbReference type="Gene3D" id="1.20.1260.20">
    <property type="entry name" value="PPE superfamily"/>
    <property type="match status" value="1"/>
</dbReference>
<gene>
    <name evidence="2" type="ORF">I2501_38580</name>
</gene>
<feature type="compositionally biased region" description="Gly residues" evidence="1">
    <location>
        <begin position="461"/>
        <end position="470"/>
    </location>
</feature>
<dbReference type="SUPFAM" id="SSF140453">
    <property type="entry name" value="EsxAB dimer-like"/>
    <property type="match status" value="1"/>
</dbReference>
<keyword evidence="3" id="KW-1185">Reference proteome</keyword>
<dbReference type="InterPro" id="IPR036689">
    <property type="entry name" value="ESAT-6-like_sf"/>
</dbReference>
<comment type="caution">
    <text evidence="2">The sequence shown here is derived from an EMBL/GenBank/DDBJ whole genome shotgun (WGS) entry which is preliminary data.</text>
</comment>
<evidence type="ECO:0000256" key="1">
    <source>
        <dbReference type="SAM" id="MobiDB-lite"/>
    </source>
</evidence>
<accession>A0A931BC58</accession>
<feature type="compositionally biased region" description="Gly residues" evidence="1">
    <location>
        <begin position="330"/>
        <end position="385"/>
    </location>
</feature>
<feature type="compositionally biased region" description="Low complexity" evidence="1">
    <location>
        <begin position="291"/>
        <end position="303"/>
    </location>
</feature>
<evidence type="ECO:0000313" key="3">
    <source>
        <dbReference type="Proteomes" id="UP000657385"/>
    </source>
</evidence>
<feature type="compositionally biased region" description="Polar residues" evidence="1">
    <location>
        <begin position="499"/>
        <end position="508"/>
    </location>
</feature>
<feature type="region of interest" description="Disordered" evidence="1">
    <location>
        <begin position="412"/>
        <end position="508"/>
    </location>
</feature>
<feature type="compositionally biased region" description="Low complexity" evidence="1">
    <location>
        <begin position="430"/>
        <end position="445"/>
    </location>
</feature>
<organism evidence="2 3">
    <name type="scientific">Streptacidiphilus fuscans</name>
    <dbReference type="NCBI Taxonomy" id="2789292"/>
    <lineage>
        <taxon>Bacteria</taxon>
        <taxon>Bacillati</taxon>
        <taxon>Actinomycetota</taxon>
        <taxon>Actinomycetes</taxon>
        <taxon>Kitasatosporales</taxon>
        <taxon>Streptomycetaceae</taxon>
        <taxon>Streptacidiphilus</taxon>
    </lineage>
</organism>
<feature type="region of interest" description="Disordered" evidence="1">
    <location>
        <begin position="232"/>
        <end position="393"/>
    </location>
</feature>
<dbReference type="AlphaFoldDB" id="A0A931BC58"/>
<dbReference type="Proteomes" id="UP000657385">
    <property type="component" value="Unassembled WGS sequence"/>
</dbReference>
<dbReference type="InterPro" id="IPR038332">
    <property type="entry name" value="PPE_sf"/>
</dbReference>
<evidence type="ECO:0008006" key="4">
    <source>
        <dbReference type="Google" id="ProtNLM"/>
    </source>
</evidence>
<proteinExistence type="predicted"/>
<sequence>MRVEDPGGGWSATTNFETMSHQQLHDMVANSDPSSVQSIGDTLSTASTQVSSVADDLNTHLSKLEWSGTAAAAFQTWARQVVQAADDLSIFHNNAGLAVQTAGSTLSSVKAAMPPVPQKEMDLVAAYKRQQLISASPGQLPTVVGGRVQPPSAVSTTPQIGGGITQAQAYAAQTAVDQAHQEAITQMERLGGAYVGATQTMDLNAEPVFPPPPANVMPPQGGGYTDTNTYVQGPTGGGTTTTRRVTGTGSVTGTTSVTSSTNNGNNGGGQVVRQPTGPGRGPGSTLQGANPPTTGSGTGTVHTPGGGPTGGSGGGGKSGGGGVITPPPGTGGTGRIGGGSGTGRPGSPGGSGEGGGSFGSGGEGGGSAGESGISGGLKGETGISGGMAESGLGGGGGSVGGGIGGRGLGGSVGGSVGGSSESGVVGEGATGSTTARAGYSSEGSGTAAGGATAGESSTSGGMMGGGGMGGLANAAGRGRKRGGRAGYLAEDEETWNAAKGQSNPAVIE</sequence>
<dbReference type="EMBL" id="JADPRT010000031">
    <property type="protein sequence ID" value="MBF9073933.1"/>
    <property type="molecule type" value="Genomic_DNA"/>
</dbReference>
<name>A0A931BC58_9ACTN</name>
<reference evidence="2" key="1">
    <citation type="submission" date="2020-11" db="EMBL/GenBank/DDBJ databases">
        <title>Isolation and identification of active actinomycetes.</title>
        <authorList>
            <person name="Yu B."/>
        </authorList>
    </citation>
    <scope>NUCLEOTIDE SEQUENCE</scope>
    <source>
        <strain evidence="2">NEAU-YB345</strain>
    </source>
</reference>
<feature type="compositionally biased region" description="Low complexity" evidence="1">
    <location>
        <begin position="240"/>
        <end position="264"/>
    </location>
</feature>
<dbReference type="RefSeq" id="WP_196198751.1">
    <property type="nucleotide sequence ID" value="NZ_JADPRT010000031.1"/>
</dbReference>